<feature type="compositionally biased region" description="Low complexity" evidence="7">
    <location>
        <begin position="14"/>
        <end position="43"/>
    </location>
</feature>
<feature type="region of interest" description="Disordered" evidence="7">
    <location>
        <begin position="1"/>
        <end position="64"/>
    </location>
</feature>
<dbReference type="GO" id="GO:0003735">
    <property type="term" value="F:structural constituent of ribosome"/>
    <property type="evidence" value="ECO:0007669"/>
    <property type="project" value="InterPro"/>
</dbReference>
<keyword evidence="2 5" id="KW-0689">Ribosomal protein</keyword>
<dbReference type="GO" id="GO:0003723">
    <property type="term" value="F:RNA binding"/>
    <property type="evidence" value="ECO:0007669"/>
    <property type="project" value="TreeGrafter"/>
</dbReference>
<sequence>MSTADPQTEDVQNEGTEAEATGVETTDVETTTTDTVEATPAPVLHIVKTDPKTGEHLGTGRRKSSVARVRIKAGSGKIVINDRELNEYFPHEQDQNAVMAPIRDSGYEGKIDVRILVTGGGPTGQSGACRMGLGRSLLSMDADVGHQLKDNGHLTRDSRMKERKKYGLHGARRGTQFSKR</sequence>
<dbReference type="PROSITE" id="PS00360">
    <property type="entry name" value="RIBOSOMAL_S9"/>
    <property type="match status" value="1"/>
</dbReference>
<dbReference type="PANTHER" id="PTHR21569:SF1">
    <property type="entry name" value="SMALL RIBOSOMAL SUBUNIT PROTEIN US9M"/>
    <property type="match status" value="1"/>
</dbReference>
<dbReference type="HAMAP" id="MF_00532_B">
    <property type="entry name" value="Ribosomal_uS9_B"/>
    <property type="match status" value="1"/>
</dbReference>
<proteinExistence type="inferred from homology"/>
<evidence type="ECO:0000313" key="8">
    <source>
        <dbReference type="EMBL" id="MBA2115725.1"/>
    </source>
</evidence>
<keyword evidence="9" id="KW-1185">Reference proteome</keyword>
<evidence type="ECO:0000256" key="1">
    <source>
        <dbReference type="ARBA" id="ARBA00005251"/>
    </source>
</evidence>
<name>A0A7V8V6F2_9BACT</name>
<dbReference type="InterPro" id="IPR000754">
    <property type="entry name" value="Ribosomal_uS9"/>
</dbReference>
<dbReference type="Gene3D" id="3.30.230.10">
    <property type="match status" value="1"/>
</dbReference>
<dbReference type="InterPro" id="IPR020574">
    <property type="entry name" value="Ribosomal_uS9_CS"/>
</dbReference>
<evidence type="ECO:0000256" key="4">
    <source>
        <dbReference type="ARBA" id="ARBA00035259"/>
    </source>
</evidence>
<evidence type="ECO:0000313" key="9">
    <source>
        <dbReference type="Proteomes" id="UP000551616"/>
    </source>
</evidence>
<dbReference type="Pfam" id="PF00380">
    <property type="entry name" value="Ribosomal_S9"/>
    <property type="match status" value="1"/>
</dbReference>
<dbReference type="InterPro" id="IPR014721">
    <property type="entry name" value="Ribsml_uS5_D2-typ_fold_subgr"/>
</dbReference>
<dbReference type="FunFam" id="3.30.230.10:FF:000001">
    <property type="entry name" value="30S ribosomal protein S9"/>
    <property type="match status" value="1"/>
</dbReference>
<evidence type="ECO:0000256" key="7">
    <source>
        <dbReference type="SAM" id="MobiDB-lite"/>
    </source>
</evidence>
<dbReference type="GO" id="GO:0022627">
    <property type="term" value="C:cytosolic small ribosomal subunit"/>
    <property type="evidence" value="ECO:0007669"/>
    <property type="project" value="TreeGrafter"/>
</dbReference>
<evidence type="ECO:0000256" key="2">
    <source>
        <dbReference type="ARBA" id="ARBA00022980"/>
    </source>
</evidence>
<gene>
    <name evidence="5" type="primary">rpsI</name>
    <name evidence="8" type="ORF">HOV93_29090</name>
</gene>
<dbReference type="InterPro" id="IPR023035">
    <property type="entry name" value="Ribosomal_uS9_bac/plastid"/>
</dbReference>
<feature type="compositionally biased region" description="Basic residues" evidence="7">
    <location>
        <begin position="161"/>
        <end position="180"/>
    </location>
</feature>
<dbReference type="NCBIfam" id="NF001099">
    <property type="entry name" value="PRK00132.1"/>
    <property type="match status" value="1"/>
</dbReference>
<dbReference type="EMBL" id="JABRWO010000007">
    <property type="protein sequence ID" value="MBA2115725.1"/>
    <property type="molecule type" value="Genomic_DNA"/>
</dbReference>
<dbReference type="Proteomes" id="UP000551616">
    <property type="component" value="Unassembled WGS sequence"/>
</dbReference>
<dbReference type="GO" id="GO:0006412">
    <property type="term" value="P:translation"/>
    <property type="evidence" value="ECO:0007669"/>
    <property type="project" value="UniProtKB-UniRule"/>
</dbReference>
<dbReference type="AlphaFoldDB" id="A0A7V8V6F2"/>
<dbReference type="InterPro" id="IPR020568">
    <property type="entry name" value="Ribosomal_Su5_D2-typ_SF"/>
</dbReference>
<dbReference type="SUPFAM" id="SSF54211">
    <property type="entry name" value="Ribosomal protein S5 domain 2-like"/>
    <property type="match status" value="1"/>
</dbReference>
<feature type="region of interest" description="Disordered" evidence="7">
    <location>
        <begin position="149"/>
        <end position="180"/>
    </location>
</feature>
<feature type="compositionally biased region" description="Basic and acidic residues" evidence="7">
    <location>
        <begin position="149"/>
        <end position="160"/>
    </location>
</feature>
<protein>
    <recommendedName>
        <fullName evidence="4 5">Small ribosomal subunit protein uS9</fullName>
    </recommendedName>
</protein>
<evidence type="ECO:0000256" key="5">
    <source>
        <dbReference type="HAMAP-Rule" id="MF_00532"/>
    </source>
</evidence>
<dbReference type="PANTHER" id="PTHR21569">
    <property type="entry name" value="RIBOSOMAL PROTEIN S9"/>
    <property type="match status" value="1"/>
</dbReference>
<keyword evidence="3 5" id="KW-0687">Ribonucleoprotein</keyword>
<evidence type="ECO:0000256" key="6">
    <source>
        <dbReference type="RuleBase" id="RU003815"/>
    </source>
</evidence>
<organism evidence="8 9">
    <name type="scientific">Bremerella alba</name>
    <dbReference type="NCBI Taxonomy" id="980252"/>
    <lineage>
        <taxon>Bacteria</taxon>
        <taxon>Pseudomonadati</taxon>
        <taxon>Planctomycetota</taxon>
        <taxon>Planctomycetia</taxon>
        <taxon>Pirellulales</taxon>
        <taxon>Pirellulaceae</taxon>
        <taxon>Bremerella</taxon>
    </lineage>
</organism>
<comment type="caution">
    <text evidence="8">The sequence shown here is derived from an EMBL/GenBank/DDBJ whole genome shotgun (WGS) entry which is preliminary data.</text>
</comment>
<reference evidence="8 9" key="1">
    <citation type="submission" date="2020-05" db="EMBL/GenBank/DDBJ databases">
        <title>Bremerella alba sp. nov., a novel planctomycete isolated from the surface of the macroalga Fucus spiralis.</title>
        <authorList>
            <person name="Godinho O."/>
            <person name="Botelho R."/>
            <person name="Albuquerque L."/>
            <person name="Wiegand S."/>
            <person name="Da Costa M.S."/>
            <person name="Lobo-Da-Cunha A."/>
            <person name="Jogler C."/>
            <person name="Lage O.M."/>
        </authorList>
    </citation>
    <scope>NUCLEOTIDE SEQUENCE [LARGE SCALE GENOMIC DNA]</scope>
    <source>
        <strain evidence="8 9">FF15</strain>
    </source>
</reference>
<accession>A0A7V8V6F2</accession>
<comment type="similarity">
    <text evidence="1 5 6">Belongs to the universal ribosomal protein uS9 family.</text>
</comment>
<evidence type="ECO:0000256" key="3">
    <source>
        <dbReference type="ARBA" id="ARBA00023274"/>
    </source>
</evidence>